<evidence type="ECO:0000256" key="1">
    <source>
        <dbReference type="ARBA" id="ARBA00000971"/>
    </source>
</evidence>
<evidence type="ECO:0000256" key="6">
    <source>
        <dbReference type="ARBA" id="ARBA00023235"/>
    </source>
</evidence>
<dbReference type="InterPro" id="IPR004327">
    <property type="entry name" value="Phstyr_phstse_ac"/>
</dbReference>
<dbReference type="GO" id="GO:0007052">
    <property type="term" value="P:mitotic spindle organization"/>
    <property type="evidence" value="ECO:0007669"/>
    <property type="project" value="TreeGrafter"/>
</dbReference>
<dbReference type="GO" id="GO:0005634">
    <property type="term" value="C:nucleus"/>
    <property type="evidence" value="ECO:0007669"/>
    <property type="project" value="TreeGrafter"/>
</dbReference>
<dbReference type="EC" id="5.2.1.8" evidence="7"/>
<gene>
    <name evidence="9" type="ORF">GUITHDRAFT_95955</name>
</gene>
<dbReference type="Pfam" id="PF03095">
    <property type="entry name" value="PTPA"/>
    <property type="match status" value="1"/>
</dbReference>
<evidence type="ECO:0000256" key="2">
    <source>
        <dbReference type="ARBA" id="ARBA00004496"/>
    </source>
</evidence>
<evidence type="ECO:0000256" key="4">
    <source>
        <dbReference type="ARBA" id="ARBA00022490"/>
    </source>
</evidence>
<dbReference type="EMBL" id="JH993022">
    <property type="protein sequence ID" value="EKX41643.1"/>
    <property type="molecule type" value="Genomic_DNA"/>
</dbReference>
<dbReference type="GO" id="GO:0005737">
    <property type="term" value="C:cytoplasm"/>
    <property type="evidence" value="ECO:0007669"/>
    <property type="project" value="UniProtKB-SubCell"/>
</dbReference>
<keyword evidence="5 7" id="KW-0697">Rotamase</keyword>
<keyword evidence="11" id="KW-1185">Reference proteome</keyword>
<dbReference type="GO" id="GO:0000159">
    <property type="term" value="C:protein phosphatase type 2A complex"/>
    <property type="evidence" value="ECO:0007669"/>
    <property type="project" value="TreeGrafter"/>
</dbReference>
<evidence type="ECO:0000256" key="7">
    <source>
        <dbReference type="RuleBase" id="RU361210"/>
    </source>
</evidence>
<comment type="subcellular location">
    <subcellularLocation>
        <location evidence="2 7">Cytoplasm</location>
    </subcellularLocation>
</comment>
<dbReference type="GO" id="GO:0008160">
    <property type="term" value="F:protein tyrosine phosphatase activator activity"/>
    <property type="evidence" value="ECO:0007669"/>
    <property type="project" value="TreeGrafter"/>
</dbReference>
<dbReference type="SUPFAM" id="SSF140984">
    <property type="entry name" value="PTPA-like"/>
    <property type="match status" value="1"/>
</dbReference>
<comment type="function">
    <text evidence="7">PPIases accelerate the folding of proteins. It catalyzes the cis-trans isomerization of proline imidic peptide bonds in oligopeptides.</text>
</comment>
<organism evidence="9">
    <name type="scientific">Guillardia theta (strain CCMP2712)</name>
    <name type="common">Cryptophyte</name>
    <dbReference type="NCBI Taxonomy" id="905079"/>
    <lineage>
        <taxon>Eukaryota</taxon>
        <taxon>Cryptophyceae</taxon>
        <taxon>Pyrenomonadales</taxon>
        <taxon>Geminigeraceae</taxon>
        <taxon>Guillardia</taxon>
    </lineage>
</organism>
<dbReference type="eggNOG" id="KOG2867">
    <property type="taxonomic scope" value="Eukaryota"/>
</dbReference>
<feature type="region of interest" description="Disordered" evidence="8">
    <location>
        <begin position="64"/>
        <end position="99"/>
    </location>
</feature>
<comment type="similarity">
    <text evidence="3 7">Belongs to the PTPA-type PPIase family.</text>
</comment>
<sequence>MADRGENRHEEAGKSARHVAIPATTAPWARSPSSENVPPKGDVMSPTVAPWSIGLVEPQQLSLEEKLAKARGSRPGEAGAEPVDATGNPPTEEGEGREVAQLSVVEDGKPVTYGLKVPYKWIKTHQDLETFKKSKTYENIKEFILSLNHNCMGKKIDDPRTLSPPCTKVIEVLKTMSSWVDEIPPIKQPMRYGNKAFRDWMDKAAEEVPTMVEAMLPDEIKPAAIEATPYLLGSLGDKTRIDYGTGHEQMFICFLALLAKINFFKEEDADALALNVFWEYLQLVRRLQLAYRLEPAGSHGCWSLDDYQFIPFLWGSAQLMNHPTLLPSSIHEDWVVNSNAKSYFYFHCVQFIRTVKSGSLSENSPMLNDISAIATWQRVNNGMCKMFFAEVMDKFPVMQHMLFGGILSAPTEEEEG</sequence>
<evidence type="ECO:0000256" key="8">
    <source>
        <dbReference type="SAM" id="MobiDB-lite"/>
    </source>
</evidence>
<dbReference type="GO" id="GO:0003755">
    <property type="term" value="F:peptidyl-prolyl cis-trans isomerase activity"/>
    <property type="evidence" value="ECO:0007669"/>
    <property type="project" value="UniProtKB-KW"/>
</dbReference>
<feature type="compositionally biased region" description="Basic and acidic residues" evidence="8">
    <location>
        <begin position="1"/>
        <end position="14"/>
    </location>
</feature>
<keyword evidence="4 7" id="KW-0963">Cytoplasm</keyword>
<evidence type="ECO:0000313" key="10">
    <source>
        <dbReference type="EnsemblProtists" id="EKX41643"/>
    </source>
</evidence>
<feature type="region of interest" description="Disordered" evidence="8">
    <location>
        <begin position="1"/>
        <end position="48"/>
    </location>
</feature>
<dbReference type="CDD" id="cd04087">
    <property type="entry name" value="PTPA"/>
    <property type="match status" value="1"/>
</dbReference>
<reference evidence="10" key="3">
    <citation type="submission" date="2015-06" db="UniProtKB">
        <authorList>
            <consortium name="EnsemblProtists"/>
        </authorList>
    </citation>
    <scope>IDENTIFICATION</scope>
</reference>
<name>L1IZE4_GUITC</name>
<proteinExistence type="inferred from homology"/>
<accession>L1IZE4</accession>
<comment type="catalytic activity">
    <reaction evidence="1 7">
        <text>[protein]-peptidylproline (omega=180) = [protein]-peptidylproline (omega=0)</text>
        <dbReference type="Rhea" id="RHEA:16237"/>
        <dbReference type="Rhea" id="RHEA-COMP:10747"/>
        <dbReference type="Rhea" id="RHEA-COMP:10748"/>
        <dbReference type="ChEBI" id="CHEBI:83833"/>
        <dbReference type="ChEBI" id="CHEBI:83834"/>
        <dbReference type="EC" id="5.2.1.8"/>
    </reaction>
</comment>
<dbReference type="HOGENOM" id="CLU_030733_3_1_1"/>
<dbReference type="EnsemblProtists" id="EKX41643">
    <property type="protein sequence ID" value="EKX41643"/>
    <property type="gene ID" value="GUITHDRAFT_95955"/>
</dbReference>
<evidence type="ECO:0000256" key="5">
    <source>
        <dbReference type="ARBA" id="ARBA00023110"/>
    </source>
</evidence>
<evidence type="ECO:0000313" key="11">
    <source>
        <dbReference type="Proteomes" id="UP000011087"/>
    </source>
</evidence>
<reference evidence="11" key="2">
    <citation type="submission" date="2012-11" db="EMBL/GenBank/DDBJ databases">
        <authorList>
            <person name="Kuo A."/>
            <person name="Curtis B.A."/>
            <person name="Tanifuji G."/>
            <person name="Burki F."/>
            <person name="Gruber A."/>
            <person name="Irimia M."/>
            <person name="Maruyama S."/>
            <person name="Arias M.C."/>
            <person name="Ball S.G."/>
            <person name="Gile G.H."/>
            <person name="Hirakawa Y."/>
            <person name="Hopkins J.F."/>
            <person name="Rensing S.A."/>
            <person name="Schmutz J."/>
            <person name="Symeonidi A."/>
            <person name="Elias M."/>
            <person name="Eveleigh R.J."/>
            <person name="Herman E.K."/>
            <person name="Klute M.J."/>
            <person name="Nakayama T."/>
            <person name="Obornik M."/>
            <person name="Reyes-Prieto A."/>
            <person name="Armbrust E.V."/>
            <person name="Aves S.J."/>
            <person name="Beiko R.G."/>
            <person name="Coutinho P."/>
            <person name="Dacks J.B."/>
            <person name="Durnford D.G."/>
            <person name="Fast N.M."/>
            <person name="Green B.R."/>
            <person name="Grisdale C."/>
            <person name="Hempe F."/>
            <person name="Henrissat B."/>
            <person name="Hoppner M.P."/>
            <person name="Ishida K.-I."/>
            <person name="Kim E."/>
            <person name="Koreny L."/>
            <person name="Kroth P.G."/>
            <person name="Liu Y."/>
            <person name="Malik S.-B."/>
            <person name="Maier U.G."/>
            <person name="McRose D."/>
            <person name="Mock T."/>
            <person name="Neilson J.A."/>
            <person name="Onodera N.T."/>
            <person name="Poole A.M."/>
            <person name="Pritham E.J."/>
            <person name="Richards T.A."/>
            <person name="Rocap G."/>
            <person name="Roy S.W."/>
            <person name="Sarai C."/>
            <person name="Schaack S."/>
            <person name="Shirato S."/>
            <person name="Slamovits C.H."/>
            <person name="Spencer D.F."/>
            <person name="Suzuki S."/>
            <person name="Worden A.Z."/>
            <person name="Zauner S."/>
            <person name="Barry K."/>
            <person name="Bell C."/>
            <person name="Bharti A.K."/>
            <person name="Crow J.A."/>
            <person name="Grimwood J."/>
            <person name="Kramer R."/>
            <person name="Lindquist E."/>
            <person name="Lucas S."/>
            <person name="Salamov A."/>
            <person name="McFadden G.I."/>
            <person name="Lane C.E."/>
            <person name="Keeling P.J."/>
            <person name="Gray M.W."/>
            <person name="Grigoriev I.V."/>
            <person name="Archibald J.M."/>
        </authorList>
    </citation>
    <scope>NUCLEOTIDE SEQUENCE</scope>
    <source>
        <strain evidence="11">CCMP2712</strain>
    </source>
</reference>
<dbReference type="GeneID" id="17298346"/>
<dbReference type="OMA" id="SWIKINA"/>
<dbReference type="PaxDb" id="55529-EKX41643"/>
<dbReference type="KEGG" id="gtt:GUITHDRAFT_95955"/>
<dbReference type="RefSeq" id="XP_005828623.1">
    <property type="nucleotide sequence ID" value="XM_005828566.1"/>
</dbReference>
<dbReference type="InterPro" id="IPR037218">
    <property type="entry name" value="PTPA_sf"/>
</dbReference>
<dbReference type="Gene3D" id="1.20.120.1150">
    <property type="match status" value="1"/>
</dbReference>
<protein>
    <recommendedName>
        <fullName evidence="7">Serine/threonine-protein phosphatase 2A activator</fullName>
        <ecNumber evidence="7">5.2.1.8</ecNumber>
    </recommendedName>
    <alternativeName>
        <fullName evidence="7">Phosphotyrosyl phosphatase activator</fullName>
    </alternativeName>
</protein>
<dbReference type="PANTHER" id="PTHR10012">
    <property type="entry name" value="SERINE/THREONINE-PROTEIN PHOSPHATASE 2A REGULATORY SUBUNIT B"/>
    <property type="match status" value="1"/>
</dbReference>
<dbReference type="PANTHER" id="PTHR10012:SF0">
    <property type="entry name" value="SERINE_THREONINE-PROTEIN PHOSPHATASE 2A ACTIVATOR"/>
    <property type="match status" value="1"/>
</dbReference>
<dbReference type="FunFam" id="1.20.120.1150:FF:000002">
    <property type="entry name" value="Serine/threonine-protein phosphatase 2A activator"/>
    <property type="match status" value="1"/>
</dbReference>
<dbReference type="Proteomes" id="UP000011087">
    <property type="component" value="Unassembled WGS sequence"/>
</dbReference>
<dbReference type="STRING" id="905079.L1IZE4"/>
<dbReference type="AlphaFoldDB" id="L1IZE4"/>
<keyword evidence="6 7" id="KW-0413">Isomerase</keyword>
<dbReference type="OrthoDB" id="16120at2759"/>
<dbReference type="InterPro" id="IPR043170">
    <property type="entry name" value="PTPA_C_lid"/>
</dbReference>
<reference evidence="9 11" key="1">
    <citation type="journal article" date="2012" name="Nature">
        <title>Algal genomes reveal evolutionary mosaicism and the fate of nucleomorphs.</title>
        <authorList>
            <consortium name="DOE Joint Genome Institute"/>
            <person name="Curtis B.A."/>
            <person name="Tanifuji G."/>
            <person name="Burki F."/>
            <person name="Gruber A."/>
            <person name="Irimia M."/>
            <person name="Maruyama S."/>
            <person name="Arias M.C."/>
            <person name="Ball S.G."/>
            <person name="Gile G.H."/>
            <person name="Hirakawa Y."/>
            <person name="Hopkins J.F."/>
            <person name="Kuo A."/>
            <person name="Rensing S.A."/>
            <person name="Schmutz J."/>
            <person name="Symeonidi A."/>
            <person name="Elias M."/>
            <person name="Eveleigh R.J."/>
            <person name="Herman E.K."/>
            <person name="Klute M.J."/>
            <person name="Nakayama T."/>
            <person name="Obornik M."/>
            <person name="Reyes-Prieto A."/>
            <person name="Armbrust E.V."/>
            <person name="Aves S.J."/>
            <person name="Beiko R.G."/>
            <person name="Coutinho P."/>
            <person name="Dacks J.B."/>
            <person name="Durnford D.G."/>
            <person name="Fast N.M."/>
            <person name="Green B.R."/>
            <person name="Grisdale C.J."/>
            <person name="Hempel F."/>
            <person name="Henrissat B."/>
            <person name="Hoppner M.P."/>
            <person name="Ishida K."/>
            <person name="Kim E."/>
            <person name="Koreny L."/>
            <person name="Kroth P.G."/>
            <person name="Liu Y."/>
            <person name="Malik S.B."/>
            <person name="Maier U.G."/>
            <person name="McRose D."/>
            <person name="Mock T."/>
            <person name="Neilson J.A."/>
            <person name="Onodera N.T."/>
            <person name="Poole A.M."/>
            <person name="Pritham E.J."/>
            <person name="Richards T.A."/>
            <person name="Rocap G."/>
            <person name="Roy S.W."/>
            <person name="Sarai C."/>
            <person name="Schaack S."/>
            <person name="Shirato S."/>
            <person name="Slamovits C.H."/>
            <person name="Spencer D.F."/>
            <person name="Suzuki S."/>
            <person name="Worden A.Z."/>
            <person name="Zauner S."/>
            <person name="Barry K."/>
            <person name="Bell C."/>
            <person name="Bharti A.K."/>
            <person name="Crow J.A."/>
            <person name="Grimwood J."/>
            <person name="Kramer R."/>
            <person name="Lindquist E."/>
            <person name="Lucas S."/>
            <person name="Salamov A."/>
            <person name="McFadden G.I."/>
            <person name="Lane C.E."/>
            <person name="Keeling P.J."/>
            <person name="Gray M.W."/>
            <person name="Grigoriev I.V."/>
            <person name="Archibald J.M."/>
        </authorList>
    </citation>
    <scope>NUCLEOTIDE SEQUENCE</scope>
    <source>
        <strain evidence="9 11">CCMP2712</strain>
    </source>
</reference>
<evidence type="ECO:0000256" key="3">
    <source>
        <dbReference type="ARBA" id="ARBA00011019"/>
    </source>
</evidence>
<evidence type="ECO:0000313" key="9">
    <source>
        <dbReference type="EMBL" id="EKX41643.1"/>
    </source>
</evidence>